<gene>
    <name evidence="6" type="ORF">FHS68_004265</name>
</gene>
<evidence type="ECO:0000313" key="6">
    <source>
        <dbReference type="EMBL" id="NIJ55078.1"/>
    </source>
</evidence>
<evidence type="ECO:0000256" key="3">
    <source>
        <dbReference type="ARBA" id="ARBA00022801"/>
    </source>
</evidence>
<dbReference type="SUPFAM" id="SSF53649">
    <property type="entry name" value="Alkaline phosphatase-like"/>
    <property type="match status" value="1"/>
</dbReference>
<dbReference type="CDD" id="cd16034">
    <property type="entry name" value="sulfatase_like"/>
    <property type="match status" value="1"/>
</dbReference>
<sequence>MKAFFGLMVSIGLLALLGTGFEINRPVEDISFQKNKKPNIVIIIADQWNAQSVGYAGNADVKTPNLDKLAARSVIFKNAVSVMPVCSPARASLLTGQYPLTHGVFYNDRPLRNKALTMAEIYKEAGYATGFIGKWHVNGQQNFEKQFSARNRPVPKDRRQGFDYWKAREVTHDYNNSFYFDENDVRHDWSGYDVFPQTDSAISFIDKNKAKPFLLVLAWGPPHDPYATAPEEYRKLYQPEKLTLRPNIPDSLKAKARKDLAGYYAHCTALDKSVGDLLTALKKAGVEENTILIFTSDHGDMLYSQGKMRKQKPWDESLLVPLIVHYPAGLGVKKRELTLPFSNIDILPTLLGLNDLKIPAAIEGTNYAAILSGKDQPTGEEAALIQLPVPFHENNFLNGGKEYRAIRTKQYTYVRDLNGPWLLYDNVKDPYQLTNRIGTSEYAAVQAKLEKVLVTKLAEAKDQFLTADTYMSHWKYKYDGKDSLRLH</sequence>
<dbReference type="PROSITE" id="PS00149">
    <property type="entry name" value="SULFATASE_2"/>
    <property type="match status" value="1"/>
</dbReference>
<keyword evidence="4" id="KW-0106">Calcium</keyword>
<evidence type="ECO:0000256" key="2">
    <source>
        <dbReference type="ARBA" id="ARBA00022723"/>
    </source>
</evidence>
<dbReference type="InterPro" id="IPR050738">
    <property type="entry name" value="Sulfatase"/>
</dbReference>
<dbReference type="Pfam" id="PF00884">
    <property type="entry name" value="Sulfatase"/>
    <property type="match status" value="1"/>
</dbReference>
<dbReference type="Gene3D" id="3.30.1120.10">
    <property type="match status" value="1"/>
</dbReference>
<evidence type="ECO:0000256" key="4">
    <source>
        <dbReference type="ARBA" id="ARBA00022837"/>
    </source>
</evidence>
<dbReference type="RefSeq" id="WP_229211995.1">
    <property type="nucleotide sequence ID" value="NZ_JAASQJ010000004.1"/>
</dbReference>
<dbReference type="EMBL" id="JAASQJ010000004">
    <property type="protein sequence ID" value="NIJ55078.1"/>
    <property type="molecule type" value="Genomic_DNA"/>
</dbReference>
<proteinExistence type="inferred from homology"/>
<dbReference type="Gene3D" id="3.40.720.10">
    <property type="entry name" value="Alkaline Phosphatase, subunit A"/>
    <property type="match status" value="1"/>
</dbReference>
<accession>A0ABX0URP0</accession>
<dbReference type="InterPro" id="IPR017850">
    <property type="entry name" value="Alkaline_phosphatase_core_sf"/>
</dbReference>
<feature type="domain" description="Sulfatase N-terminal" evidence="5">
    <location>
        <begin position="38"/>
        <end position="353"/>
    </location>
</feature>
<evidence type="ECO:0000313" key="7">
    <source>
        <dbReference type="Proteomes" id="UP001179181"/>
    </source>
</evidence>
<dbReference type="InterPro" id="IPR000917">
    <property type="entry name" value="Sulfatase_N"/>
</dbReference>
<dbReference type="InterPro" id="IPR024607">
    <property type="entry name" value="Sulfatase_CS"/>
</dbReference>
<reference evidence="6 7" key="1">
    <citation type="submission" date="2020-03" db="EMBL/GenBank/DDBJ databases">
        <title>Genomic Encyclopedia of Type Strains, Phase IV (KMG-IV): sequencing the most valuable type-strain genomes for metagenomic binning, comparative biology and taxonomic classification.</title>
        <authorList>
            <person name="Goeker M."/>
        </authorList>
    </citation>
    <scope>NUCLEOTIDE SEQUENCE [LARGE SCALE GENOMIC DNA]</scope>
    <source>
        <strain evidence="6 7">DSM 102865</strain>
    </source>
</reference>
<comment type="similarity">
    <text evidence="1">Belongs to the sulfatase family.</text>
</comment>
<dbReference type="PANTHER" id="PTHR42693:SF53">
    <property type="entry name" value="ENDO-4-O-SULFATASE"/>
    <property type="match status" value="1"/>
</dbReference>
<evidence type="ECO:0000256" key="1">
    <source>
        <dbReference type="ARBA" id="ARBA00008779"/>
    </source>
</evidence>
<dbReference type="PROSITE" id="PS00523">
    <property type="entry name" value="SULFATASE_1"/>
    <property type="match status" value="1"/>
</dbReference>
<dbReference type="Proteomes" id="UP001179181">
    <property type="component" value="Unassembled WGS sequence"/>
</dbReference>
<dbReference type="PANTHER" id="PTHR42693">
    <property type="entry name" value="ARYLSULFATASE FAMILY MEMBER"/>
    <property type="match status" value="1"/>
</dbReference>
<evidence type="ECO:0000259" key="5">
    <source>
        <dbReference type="Pfam" id="PF00884"/>
    </source>
</evidence>
<keyword evidence="7" id="KW-1185">Reference proteome</keyword>
<protein>
    <submittedName>
        <fullName evidence="6">Arylsulfatase A-like enzyme</fullName>
    </submittedName>
</protein>
<comment type="caution">
    <text evidence="6">The sequence shown here is derived from an EMBL/GenBank/DDBJ whole genome shotgun (WGS) entry which is preliminary data.</text>
</comment>
<name>A0ABX0URP0_9BACT</name>
<organism evidence="6 7">
    <name type="scientific">Dyadobacter arcticus</name>
    <dbReference type="NCBI Taxonomy" id="1078754"/>
    <lineage>
        <taxon>Bacteria</taxon>
        <taxon>Pseudomonadati</taxon>
        <taxon>Bacteroidota</taxon>
        <taxon>Cytophagia</taxon>
        <taxon>Cytophagales</taxon>
        <taxon>Spirosomataceae</taxon>
        <taxon>Dyadobacter</taxon>
    </lineage>
</organism>
<keyword evidence="3" id="KW-0378">Hydrolase</keyword>
<keyword evidence="2" id="KW-0479">Metal-binding</keyword>